<comment type="caution">
    <text evidence="1">The sequence shown here is derived from an EMBL/GenBank/DDBJ whole genome shotgun (WGS) entry which is preliminary data.</text>
</comment>
<reference evidence="1 2" key="1">
    <citation type="journal article" date="2019" name="Sci. Rep.">
        <title>Orb-weaving spider Araneus ventricosus genome elucidates the spidroin gene catalogue.</title>
        <authorList>
            <person name="Kono N."/>
            <person name="Nakamura H."/>
            <person name="Ohtoshi R."/>
            <person name="Moran D.A.P."/>
            <person name="Shinohara A."/>
            <person name="Yoshida Y."/>
            <person name="Fujiwara M."/>
            <person name="Mori M."/>
            <person name="Tomita M."/>
            <person name="Arakawa K."/>
        </authorList>
    </citation>
    <scope>NUCLEOTIDE SEQUENCE [LARGE SCALE GENOMIC DNA]</scope>
</reference>
<keyword evidence="2" id="KW-1185">Reference proteome</keyword>
<organism evidence="1 2">
    <name type="scientific">Araneus ventricosus</name>
    <name type="common">Orbweaver spider</name>
    <name type="synonym">Epeira ventricosa</name>
    <dbReference type="NCBI Taxonomy" id="182803"/>
    <lineage>
        <taxon>Eukaryota</taxon>
        <taxon>Metazoa</taxon>
        <taxon>Ecdysozoa</taxon>
        <taxon>Arthropoda</taxon>
        <taxon>Chelicerata</taxon>
        <taxon>Arachnida</taxon>
        <taxon>Araneae</taxon>
        <taxon>Araneomorphae</taxon>
        <taxon>Entelegynae</taxon>
        <taxon>Araneoidea</taxon>
        <taxon>Araneidae</taxon>
        <taxon>Araneus</taxon>
    </lineage>
</organism>
<gene>
    <name evidence="1" type="ORF">AVEN_29775_1</name>
</gene>
<evidence type="ECO:0000313" key="2">
    <source>
        <dbReference type="Proteomes" id="UP000499080"/>
    </source>
</evidence>
<name>A0A4Y2E810_ARAVE</name>
<protein>
    <submittedName>
        <fullName evidence="1">Uncharacterized protein</fullName>
    </submittedName>
</protein>
<dbReference type="EMBL" id="BGPR01169117">
    <property type="protein sequence ID" value="GBM24456.1"/>
    <property type="molecule type" value="Genomic_DNA"/>
</dbReference>
<proteinExistence type="predicted"/>
<dbReference type="AlphaFoldDB" id="A0A4Y2E810"/>
<dbReference type="Proteomes" id="UP000499080">
    <property type="component" value="Unassembled WGS sequence"/>
</dbReference>
<evidence type="ECO:0000313" key="1">
    <source>
        <dbReference type="EMBL" id="GBM24456.1"/>
    </source>
</evidence>
<accession>A0A4Y2E810</accession>
<sequence length="128" mass="14187">MTKTTPELSPPANFLTTPAGGRLAPYVSFNMQQTHSYSGSSVEYCFKPGILWSRSRDLTAKSPRPSKIEASTSNVLHVVLASLVVYPEDVVECESFLPIHRLQVETNRVEALVAQGKYVVVSYETIRL</sequence>